<keyword evidence="2" id="KW-0520">NAD</keyword>
<keyword evidence="2" id="KW-0830">Ubiquinone</keyword>
<feature type="transmembrane region" description="Helical" evidence="2">
    <location>
        <begin position="121"/>
        <end position="149"/>
    </location>
</feature>
<keyword evidence="2" id="KW-0249">Electron transport</keyword>
<evidence type="ECO:0000313" key="3">
    <source>
        <dbReference type="EMBL" id="WYK36501.1"/>
    </source>
</evidence>
<dbReference type="EMBL" id="ON457157">
    <property type="protein sequence ID" value="WYK36501.1"/>
    <property type="molecule type" value="Genomic_DNA"/>
</dbReference>
<evidence type="ECO:0000256" key="2">
    <source>
        <dbReference type="RuleBase" id="RU004430"/>
    </source>
</evidence>
<feature type="transmembrane region" description="Helical" evidence="2">
    <location>
        <begin position="47"/>
        <end position="70"/>
    </location>
</feature>
<feature type="transmembrane region" description="Helical" evidence="2">
    <location>
        <begin position="82"/>
        <end position="101"/>
    </location>
</feature>
<name>A0AAU6QD93_9ECHI</name>
<keyword evidence="2" id="KW-0679">Respiratory chain</keyword>
<dbReference type="InterPro" id="IPR001457">
    <property type="entry name" value="NADH_UbQ/plastoQ_OxRdtase_su6"/>
</dbReference>
<organism evidence="3">
    <name type="scientific">Ophiothrix sp</name>
    <dbReference type="NCBI Taxonomy" id="2909811"/>
    <lineage>
        <taxon>Eukaryota</taxon>
        <taxon>Metazoa</taxon>
        <taxon>Echinodermata</taxon>
        <taxon>Eleutherozoa</taxon>
        <taxon>Asterozoa</taxon>
        <taxon>Ophiuroidea</taxon>
        <taxon>Myophiuroidea</taxon>
        <taxon>Metophiurida</taxon>
        <taxon>Ophintegrida</taxon>
        <taxon>Amphilepidida</taxon>
        <taxon>Ophiurina</taxon>
        <taxon>Gnathophiurina</taxon>
        <taxon>Ophiactoidea</taxon>
        <taxon>Ophiotrichidae</taxon>
        <taxon>Ophiothrix</taxon>
    </lineage>
</organism>
<keyword evidence="2" id="KW-0812">Transmembrane</keyword>
<dbReference type="AlphaFoldDB" id="A0AAU6QD93"/>
<dbReference type="Gene3D" id="1.20.120.1200">
    <property type="entry name" value="NADH-ubiquinone/plastoquinone oxidoreductase chain 6, subunit NuoJ"/>
    <property type="match status" value="1"/>
</dbReference>
<comment type="similarity">
    <text evidence="2">Belongs to the complex I subunit 6 family.</text>
</comment>
<comment type="subcellular location">
    <subcellularLocation>
        <location evidence="2">Mitochondrion membrane</location>
        <topology evidence="2">Multi-pass membrane protein</topology>
    </subcellularLocation>
</comment>
<dbReference type="InterPro" id="IPR042106">
    <property type="entry name" value="Nuo/plastoQ_OxRdtase_6_NuoJ"/>
</dbReference>
<geneLocation type="mitochondrion" evidence="3"/>
<dbReference type="EC" id="7.1.1.2" evidence="2"/>
<sequence>MVLIICVSFLCGALILVFSQTPFYSLFGVLLVSISHSFLIAFLGAPFYSGLLLIIYAGGMLVVFLFSTILSADRFFIFSRSYFTPSVLGVLLFLLPIMGSPSNLSGADNEFGRGGWEILSAFYNLSGFILCVVGAALLVCLVGVLQVSFEHGRKQLRRL</sequence>
<keyword evidence="2" id="KW-1133">Transmembrane helix</keyword>
<keyword evidence="2" id="KW-1278">Translocase</keyword>
<comment type="catalytic activity">
    <reaction evidence="2">
        <text>a ubiquinone + NADH + 5 H(+)(in) = a ubiquinol + NAD(+) + 4 H(+)(out)</text>
        <dbReference type="Rhea" id="RHEA:29091"/>
        <dbReference type="Rhea" id="RHEA-COMP:9565"/>
        <dbReference type="Rhea" id="RHEA-COMP:9566"/>
        <dbReference type="ChEBI" id="CHEBI:15378"/>
        <dbReference type="ChEBI" id="CHEBI:16389"/>
        <dbReference type="ChEBI" id="CHEBI:17976"/>
        <dbReference type="ChEBI" id="CHEBI:57540"/>
        <dbReference type="ChEBI" id="CHEBI:57945"/>
        <dbReference type="EC" id="7.1.1.2"/>
    </reaction>
</comment>
<dbReference type="Pfam" id="PF00499">
    <property type="entry name" value="Oxidored_q3"/>
    <property type="match status" value="1"/>
</dbReference>
<keyword evidence="2" id="KW-0813">Transport</keyword>
<proteinExistence type="inferred from homology"/>
<accession>A0AAU6QD93</accession>
<keyword evidence="2 3" id="KW-0496">Mitochondrion</keyword>
<dbReference type="GO" id="GO:0008137">
    <property type="term" value="F:NADH dehydrogenase (ubiquinone) activity"/>
    <property type="evidence" value="ECO:0007669"/>
    <property type="project" value="UniProtKB-UniRule"/>
</dbReference>
<comment type="function">
    <text evidence="2">Core subunit of the mitochondrial membrane respiratory chain NADH dehydrogenase (Complex I) which catalyzes electron transfer from NADH through the respiratory chain, using ubiquinone as an electron acceptor. Essential for the catalytic activity and assembly of complex I.</text>
</comment>
<dbReference type="GO" id="GO:0031966">
    <property type="term" value="C:mitochondrial membrane"/>
    <property type="evidence" value="ECO:0007669"/>
    <property type="project" value="UniProtKB-SubCell"/>
</dbReference>
<protein>
    <recommendedName>
        <fullName evidence="1 2">NADH-ubiquinone oxidoreductase chain 6</fullName>
        <ecNumber evidence="2">7.1.1.2</ecNumber>
    </recommendedName>
</protein>
<reference evidence="3" key="1">
    <citation type="submission" date="2022-05" db="EMBL/GenBank/DDBJ databases">
        <authorList>
            <person name="Shi W."/>
            <person name="Mo J."/>
        </authorList>
    </citation>
    <scope>NUCLEOTIDE SEQUENCE</scope>
</reference>
<gene>
    <name evidence="3" type="primary">nad6</name>
</gene>
<keyword evidence="2" id="KW-0472">Membrane</keyword>
<evidence type="ECO:0000256" key="1">
    <source>
        <dbReference type="ARBA" id="ARBA00021095"/>
    </source>
</evidence>